<dbReference type="AlphaFoldDB" id="A0A5S6Q891"/>
<reference evidence="3" key="1">
    <citation type="submission" date="2019-12" db="UniProtKB">
        <authorList>
            <consortium name="WormBaseParasite"/>
        </authorList>
    </citation>
    <scope>IDENTIFICATION</scope>
</reference>
<proteinExistence type="predicted"/>
<name>A0A5S6Q891_TRIMR</name>
<evidence type="ECO:0000256" key="1">
    <source>
        <dbReference type="SAM" id="MobiDB-lite"/>
    </source>
</evidence>
<keyword evidence="2" id="KW-1185">Reference proteome</keyword>
<protein>
    <submittedName>
        <fullName evidence="3">Uncharacterized protein</fullName>
    </submittedName>
</protein>
<dbReference type="Proteomes" id="UP000046395">
    <property type="component" value="Unassembled WGS sequence"/>
</dbReference>
<dbReference type="WBParaSite" id="TMUE_1000003408.1">
    <property type="protein sequence ID" value="TMUE_1000003408.1"/>
    <property type="gene ID" value="WBGene00298709"/>
</dbReference>
<organism evidence="2 3">
    <name type="scientific">Trichuris muris</name>
    <name type="common">Mouse whipworm</name>
    <dbReference type="NCBI Taxonomy" id="70415"/>
    <lineage>
        <taxon>Eukaryota</taxon>
        <taxon>Metazoa</taxon>
        <taxon>Ecdysozoa</taxon>
        <taxon>Nematoda</taxon>
        <taxon>Enoplea</taxon>
        <taxon>Dorylaimia</taxon>
        <taxon>Trichinellida</taxon>
        <taxon>Trichuridae</taxon>
        <taxon>Trichuris</taxon>
    </lineage>
</organism>
<accession>A0A5S6Q891</accession>
<sequence>MSRLGQLQQTCMYEQFRNALTEPRPRGGQIIAHRRHPPAGKVADRANSLIGQVRRAPSARTTVAVKKWRATSVRARVGPVTPPTGPSPLDDRAGRMIGRIATVRVDSSSFNENASSWRSQMGKQRRRQASGYVQQCSNWRQVPRIFRLHGYPASTGLHVSSRTRFRSIDTALQWGSVDHVSKSRRALQPRPRPPWGPGRGKY</sequence>
<feature type="region of interest" description="Disordered" evidence="1">
    <location>
        <begin position="179"/>
        <end position="202"/>
    </location>
</feature>
<evidence type="ECO:0000313" key="3">
    <source>
        <dbReference type="WBParaSite" id="TMUE_1000003408.1"/>
    </source>
</evidence>
<evidence type="ECO:0000313" key="2">
    <source>
        <dbReference type="Proteomes" id="UP000046395"/>
    </source>
</evidence>